<dbReference type="InterPro" id="IPR006931">
    <property type="entry name" value="Calcipressin"/>
</dbReference>
<dbReference type="PANTHER" id="PTHR10300:SF14">
    <property type="entry name" value="PROTEIN SARAH"/>
    <property type="match status" value="1"/>
</dbReference>
<name>A0ABY6LSB4_9ARAC</name>
<accession>A0ABY6LSB4</accession>
<dbReference type="Gene3D" id="3.30.70.330">
    <property type="match status" value="1"/>
</dbReference>
<keyword evidence="4" id="KW-1185">Reference proteome</keyword>
<evidence type="ECO:0000256" key="2">
    <source>
        <dbReference type="SAM" id="MobiDB-lite"/>
    </source>
</evidence>
<sequence length="221" mass="24679">MKHIHDGILKTMEDELKELISPLEDSENLTDVLADTSDLPNSLIITGLDPEIFLNDEKKEKFEAIFLPYDDEVNFQYFRSFHRARVTFQRSEAAATARIRCHQYQMGDFLLSCYFAQPAAAKTEDEEHLRPPSPHRQFLISPPASPPVGWEPVAEAQPCLNYDLLSAVAQLAPGESHELHPPSGSQPGIYVHVCEDTREKKPGGLKMIQTPCPARATGAPS</sequence>
<organism evidence="3 4">
    <name type="scientific">Cordylochernes scorpioides</name>
    <dbReference type="NCBI Taxonomy" id="51811"/>
    <lineage>
        <taxon>Eukaryota</taxon>
        <taxon>Metazoa</taxon>
        <taxon>Ecdysozoa</taxon>
        <taxon>Arthropoda</taxon>
        <taxon>Chelicerata</taxon>
        <taxon>Arachnida</taxon>
        <taxon>Pseudoscorpiones</taxon>
        <taxon>Cheliferoidea</taxon>
        <taxon>Chernetidae</taxon>
        <taxon>Cordylochernes</taxon>
    </lineage>
</organism>
<dbReference type="InterPro" id="IPR012677">
    <property type="entry name" value="Nucleotide-bd_a/b_plait_sf"/>
</dbReference>
<feature type="region of interest" description="Disordered" evidence="2">
    <location>
        <begin position="202"/>
        <end position="221"/>
    </location>
</feature>
<comment type="similarity">
    <text evidence="1">Belongs to the RCAN family.</text>
</comment>
<dbReference type="PANTHER" id="PTHR10300">
    <property type="entry name" value="CALCIPRESSIN"/>
    <property type="match status" value="1"/>
</dbReference>
<evidence type="ECO:0000313" key="4">
    <source>
        <dbReference type="Proteomes" id="UP001235939"/>
    </source>
</evidence>
<evidence type="ECO:0000256" key="1">
    <source>
        <dbReference type="ARBA" id="ARBA00008209"/>
    </source>
</evidence>
<dbReference type="Proteomes" id="UP001235939">
    <property type="component" value="Chromosome 23"/>
</dbReference>
<gene>
    <name evidence="3" type="ORF">LAZ67_23000311</name>
</gene>
<evidence type="ECO:0000313" key="3">
    <source>
        <dbReference type="EMBL" id="UYV83257.1"/>
    </source>
</evidence>
<reference evidence="3 4" key="1">
    <citation type="submission" date="2022-03" db="EMBL/GenBank/DDBJ databases">
        <title>A chromosomal length assembly of Cordylochernes scorpioides.</title>
        <authorList>
            <person name="Zeh D."/>
            <person name="Zeh J."/>
        </authorList>
    </citation>
    <scope>NUCLEOTIDE SEQUENCE [LARGE SCALE GENOMIC DNA]</scope>
    <source>
        <strain evidence="3">IN4F17</strain>
        <tissue evidence="3">Whole Body</tissue>
    </source>
</reference>
<dbReference type="EMBL" id="CP092885">
    <property type="protein sequence ID" value="UYV83257.1"/>
    <property type="molecule type" value="Genomic_DNA"/>
</dbReference>
<dbReference type="InterPro" id="IPR035979">
    <property type="entry name" value="RBD_domain_sf"/>
</dbReference>
<dbReference type="Pfam" id="PF04847">
    <property type="entry name" value="Calcipressin"/>
    <property type="match status" value="1"/>
</dbReference>
<dbReference type="SUPFAM" id="SSF54928">
    <property type="entry name" value="RNA-binding domain, RBD"/>
    <property type="match status" value="1"/>
</dbReference>
<protein>
    <submittedName>
        <fullName evidence="3">RCAN2</fullName>
    </submittedName>
</protein>
<proteinExistence type="inferred from homology"/>
<dbReference type="CDD" id="cd12434">
    <property type="entry name" value="RRM_RCAN_like"/>
    <property type="match status" value="1"/>
</dbReference>